<dbReference type="GO" id="GO:0004843">
    <property type="term" value="F:cysteine-type deubiquitinase activity"/>
    <property type="evidence" value="ECO:0007669"/>
    <property type="project" value="UniProtKB-EC"/>
</dbReference>
<dbReference type="AlphaFoldDB" id="A0AAN0JZI1"/>
<dbReference type="InterPro" id="IPR038765">
    <property type="entry name" value="Papain-like_cys_pep_sf"/>
</dbReference>
<dbReference type="KEGG" id="aqu:109591316"/>
<organism evidence="4 5">
    <name type="scientific">Amphimedon queenslandica</name>
    <name type="common">Sponge</name>
    <dbReference type="NCBI Taxonomy" id="400682"/>
    <lineage>
        <taxon>Eukaryota</taxon>
        <taxon>Metazoa</taxon>
        <taxon>Porifera</taxon>
        <taxon>Demospongiae</taxon>
        <taxon>Heteroscleromorpha</taxon>
        <taxon>Haplosclerida</taxon>
        <taxon>Niphatidae</taxon>
        <taxon>Amphimedon</taxon>
    </lineage>
</organism>
<accession>A0AAN0JZI1</accession>
<evidence type="ECO:0000259" key="3">
    <source>
        <dbReference type="PROSITE" id="PS50235"/>
    </source>
</evidence>
<reference evidence="4" key="2">
    <citation type="submission" date="2024-06" db="UniProtKB">
        <authorList>
            <consortium name="EnsemblMetazoa"/>
        </authorList>
    </citation>
    <scope>IDENTIFICATION</scope>
</reference>
<evidence type="ECO:0000256" key="2">
    <source>
        <dbReference type="ARBA" id="ARBA00012759"/>
    </source>
</evidence>
<dbReference type="EC" id="3.4.19.12" evidence="2"/>
<dbReference type="InterPro" id="IPR028889">
    <property type="entry name" value="USP"/>
</dbReference>
<dbReference type="GO" id="GO:0016579">
    <property type="term" value="P:protein deubiquitination"/>
    <property type="evidence" value="ECO:0007669"/>
    <property type="project" value="InterPro"/>
</dbReference>
<comment type="catalytic activity">
    <reaction evidence="1">
        <text>Thiol-dependent hydrolysis of ester, thioester, amide, peptide and isopeptide bonds formed by the C-terminal Gly of ubiquitin (a 76-residue protein attached to proteins as an intracellular targeting signal).</text>
        <dbReference type="EC" id="3.4.19.12"/>
    </reaction>
</comment>
<dbReference type="InterPro" id="IPR050185">
    <property type="entry name" value="Ub_carboxyl-term_hydrolase"/>
</dbReference>
<evidence type="ECO:0000313" key="4">
    <source>
        <dbReference type="EnsemblMetazoa" id="XP_019862631.1"/>
    </source>
</evidence>
<dbReference type="InterPro" id="IPR001394">
    <property type="entry name" value="Peptidase_C19_UCH"/>
</dbReference>
<name>A0AAN0JZI1_AMPQE</name>
<dbReference type="GeneID" id="109591316"/>
<dbReference type="EnsemblMetazoa" id="XM_020007072.1">
    <property type="protein sequence ID" value="XP_019862631.1"/>
    <property type="gene ID" value="LOC109591316"/>
</dbReference>
<dbReference type="RefSeq" id="XP_019862631.1">
    <property type="nucleotide sequence ID" value="XM_020007072.1"/>
</dbReference>
<keyword evidence="5" id="KW-1185">Reference proteome</keyword>
<dbReference type="Pfam" id="PF00443">
    <property type="entry name" value="UCH"/>
    <property type="match status" value="1"/>
</dbReference>
<reference evidence="5" key="1">
    <citation type="journal article" date="2010" name="Nature">
        <title>The Amphimedon queenslandica genome and the evolution of animal complexity.</title>
        <authorList>
            <person name="Srivastava M."/>
            <person name="Simakov O."/>
            <person name="Chapman J."/>
            <person name="Fahey B."/>
            <person name="Gauthier M.E."/>
            <person name="Mitros T."/>
            <person name="Richards G.S."/>
            <person name="Conaco C."/>
            <person name="Dacre M."/>
            <person name="Hellsten U."/>
            <person name="Larroux C."/>
            <person name="Putnam N.H."/>
            <person name="Stanke M."/>
            <person name="Adamska M."/>
            <person name="Darling A."/>
            <person name="Degnan S.M."/>
            <person name="Oakley T.H."/>
            <person name="Plachetzki D.C."/>
            <person name="Zhai Y."/>
            <person name="Adamski M."/>
            <person name="Calcino A."/>
            <person name="Cummins S.F."/>
            <person name="Goodstein D.M."/>
            <person name="Harris C."/>
            <person name="Jackson D.J."/>
            <person name="Leys S.P."/>
            <person name="Shu S."/>
            <person name="Woodcroft B.J."/>
            <person name="Vervoort M."/>
            <person name="Kosik K.S."/>
            <person name="Manning G."/>
            <person name="Degnan B.M."/>
            <person name="Rokhsar D.S."/>
        </authorList>
    </citation>
    <scope>NUCLEOTIDE SEQUENCE [LARGE SCALE GENOMIC DNA]</scope>
</reference>
<dbReference type="PROSITE" id="PS50235">
    <property type="entry name" value="USP_3"/>
    <property type="match status" value="1"/>
</dbReference>
<evidence type="ECO:0000313" key="5">
    <source>
        <dbReference type="Proteomes" id="UP000007879"/>
    </source>
</evidence>
<dbReference type="Proteomes" id="UP000007879">
    <property type="component" value="Unassembled WGS sequence"/>
</dbReference>
<dbReference type="PROSITE" id="PS00973">
    <property type="entry name" value="USP_2"/>
    <property type="match status" value="1"/>
</dbReference>
<dbReference type="SUPFAM" id="SSF54001">
    <property type="entry name" value="Cysteine proteinases"/>
    <property type="match status" value="1"/>
</dbReference>
<dbReference type="InterPro" id="IPR018200">
    <property type="entry name" value="USP_CS"/>
</dbReference>
<dbReference type="Gene3D" id="3.90.70.10">
    <property type="entry name" value="Cysteine proteinases"/>
    <property type="match status" value="1"/>
</dbReference>
<protein>
    <recommendedName>
        <fullName evidence="2">ubiquitinyl hydrolase 1</fullName>
        <ecNumber evidence="2">3.4.19.12</ecNumber>
    </recommendedName>
</protein>
<evidence type="ECO:0000256" key="1">
    <source>
        <dbReference type="ARBA" id="ARBA00000707"/>
    </source>
</evidence>
<feature type="domain" description="USP" evidence="3">
    <location>
        <begin position="1"/>
        <end position="360"/>
    </location>
</feature>
<proteinExistence type="predicted"/>
<dbReference type="PANTHER" id="PTHR21646:SF23">
    <property type="entry name" value="UBIQUITIN CARBOXYL-TERMINAL HYDROLASE USP2"/>
    <property type="match status" value="1"/>
</dbReference>
<dbReference type="PANTHER" id="PTHR21646">
    <property type="entry name" value="UBIQUITIN CARBOXYL-TERMINAL HYDROLASE"/>
    <property type="match status" value="1"/>
</dbReference>
<sequence length="362" mass="41262">VIHCLAGIEGFVSLLLQFPTPQKKSDSNLISSLQLVIQQCQNWSLSSIKPNKLLLAISSLAPHLVTIHGQSQQDAGEFLLWLLDALHEMHKKATKVDMTEEKQSLIAQLKSEKDTIQSLEMRSDDIETYRDKLIKLSSVDYSILEQENMSSIYKMCCGQLFEARECQQCKRVSTNIEYYTILTLPVPQNTNSDIRLCFELFSQIESLNHSHNMFRCTCTIKESDFPTSASRLACLSYLPSHLIIQLARFSYDYARKQALKNQTPVVFPVTGLDLSSFTLSSKLKTPLDASQPTLYDLCGFCVHTGARTTSYGHYIAYSKAKDGAWYRFDDNYVSLVNDIEKEIKQPFVSQNTYLIFYKAKRH</sequence>